<dbReference type="PANTHER" id="PTHR40053:SF1">
    <property type="entry name" value="SPORULATION-CONTROL PROTEIN SPO0M"/>
    <property type="match status" value="1"/>
</dbReference>
<gene>
    <name evidence="1" type="ORF">G4D63_16290</name>
</gene>
<name>A0A6M0QA92_9BACI</name>
<protein>
    <submittedName>
        <fullName evidence="1">Sporulation protein</fullName>
    </submittedName>
</protein>
<dbReference type="Pfam" id="PF07070">
    <property type="entry name" value="Spo0M"/>
    <property type="match status" value="1"/>
</dbReference>
<dbReference type="InterPro" id="IPR009776">
    <property type="entry name" value="Spore_0_M"/>
</dbReference>
<organism evidence="1 2">
    <name type="scientific">Bacillus mesophilus</name>
    <dbReference type="NCBI Taxonomy" id="1808955"/>
    <lineage>
        <taxon>Bacteria</taxon>
        <taxon>Bacillati</taxon>
        <taxon>Bacillota</taxon>
        <taxon>Bacilli</taxon>
        <taxon>Bacillales</taxon>
        <taxon>Bacillaceae</taxon>
        <taxon>Bacillus</taxon>
    </lineage>
</organism>
<dbReference type="PANTHER" id="PTHR40053">
    <property type="entry name" value="SPORULATION-CONTROL PROTEIN SPO0M"/>
    <property type="match status" value="1"/>
</dbReference>
<evidence type="ECO:0000313" key="2">
    <source>
        <dbReference type="Proteomes" id="UP000481043"/>
    </source>
</evidence>
<dbReference type="RefSeq" id="WP_163180767.1">
    <property type="nucleotide sequence ID" value="NZ_JAAIWM010000006.1"/>
</dbReference>
<reference evidence="1 2" key="1">
    <citation type="submission" date="2020-02" db="EMBL/GenBank/DDBJ databases">
        <title>Bacillus aquiflavi sp. nov., isolated from yellow water of strong flavor Chinese baijiu in Yibin region of China.</title>
        <authorList>
            <person name="Xie J."/>
        </authorList>
    </citation>
    <scope>NUCLEOTIDE SEQUENCE [LARGE SCALE GENOMIC DNA]</scope>
    <source>
        <strain evidence="1 2">SA4</strain>
    </source>
</reference>
<keyword evidence="2" id="KW-1185">Reference proteome</keyword>
<accession>A0A6M0QA92</accession>
<dbReference type="AlphaFoldDB" id="A0A6M0QA92"/>
<proteinExistence type="predicted"/>
<dbReference type="Proteomes" id="UP000481043">
    <property type="component" value="Unassembled WGS sequence"/>
</dbReference>
<sequence length="129" mass="14621">MRLKKYMSLLGIGSAKVDLVLEKGEAKLGECIKGSIHIDGGNIEQHLKRIECDLVKTDNTHREEVVETKTILTNKVIDSENHKEIPFSFYIPETLIPSSDCLTYRFKTRLVFNEGLKSLDQDTITILVT</sequence>
<dbReference type="EMBL" id="JAAIWM010000006">
    <property type="protein sequence ID" value="NEY73294.1"/>
    <property type="molecule type" value="Genomic_DNA"/>
</dbReference>
<comment type="caution">
    <text evidence="1">The sequence shown here is derived from an EMBL/GenBank/DDBJ whole genome shotgun (WGS) entry which is preliminary data.</text>
</comment>
<evidence type="ECO:0000313" key="1">
    <source>
        <dbReference type="EMBL" id="NEY73294.1"/>
    </source>
</evidence>